<dbReference type="AlphaFoldDB" id="D2PKX8"/>
<reference evidence="6 7" key="2">
    <citation type="journal article" date="2010" name="Stand. Genomic Sci.">
        <title>Complete genome sequence of Kribbella flavida type strain (IFO 14399).</title>
        <authorList>
            <person name="Pukall R."/>
            <person name="Lapidus A."/>
            <person name="Glavina Del Rio T."/>
            <person name="Copeland A."/>
            <person name="Tice H."/>
            <person name="Cheng J.-F."/>
            <person name="Lucas S."/>
            <person name="Chen F."/>
            <person name="Nolan M."/>
            <person name="LaButti K."/>
            <person name="Pati A."/>
            <person name="Ivanova N."/>
            <person name="Mavrommatis K."/>
            <person name="Mikhailova N."/>
            <person name="Pitluck S."/>
            <person name="Bruce D."/>
            <person name="Goodwin L."/>
            <person name="Land M."/>
            <person name="Hauser L."/>
            <person name="Chang Y.-J."/>
            <person name="Jeffries C.D."/>
            <person name="Chen A."/>
            <person name="Palaniappan K."/>
            <person name="Chain P."/>
            <person name="Rohde M."/>
            <person name="Goeker M."/>
            <person name="Bristow J."/>
            <person name="Eisen J.A."/>
            <person name="Markowitz V."/>
            <person name="Hugenholtz P."/>
            <person name="Kyrpides N.C."/>
            <person name="Klenk H.-P."/>
            <person name="Brettin T."/>
        </authorList>
    </citation>
    <scope>NUCLEOTIDE SEQUENCE [LARGE SCALE GENOMIC DNA]</scope>
    <source>
        <strain evidence="7">DSM 17836 / JCM 10339 / NBRC 14399</strain>
    </source>
</reference>
<name>D2PKX8_KRIFD</name>
<evidence type="ECO:0000313" key="7">
    <source>
        <dbReference type="Proteomes" id="UP000007967"/>
    </source>
</evidence>
<dbReference type="Pfam" id="PF09972">
    <property type="entry name" value="DUF2207"/>
    <property type="match status" value="1"/>
</dbReference>
<feature type="transmembrane region" description="Helical" evidence="2">
    <location>
        <begin position="290"/>
        <end position="312"/>
    </location>
</feature>
<keyword evidence="2" id="KW-1133">Transmembrane helix</keyword>
<feature type="signal peptide" evidence="3">
    <location>
        <begin position="1"/>
        <end position="22"/>
    </location>
</feature>
<dbReference type="KEGG" id="kfl:Kfla_3385"/>
<evidence type="ECO:0000256" key="3">
    <source>
        <dbReference type="SAM" id="SignalP"/>
    </source>
</evidence>
<dbReference type="EMBL" id="CP001736">
    <property type="protein sequence ID" value="ADB32445.1"/>
    <property type="molecule type" value="Genomic_DNA"/>
</dbReference>
<keyword evidence="2" id="KW-0812">Transmembrane</keyword>
<feature type="region of interest" description="Disordered" evidence="1">
    <location>
        <begin position="32"/>
        <end position="65"/>
    </location>
</feature>
<dbReference type="Proteomes" id="UP000007967">
    <property type="component" value="Chromosome"/>
</dbReference>
<dbReference type="InterPro" id="IPR048389">
    <property type="entry name" value="YciQ-like_C"/>
</dbReference>
<proteinExistence type="predicted"/>
<dbReference type="OrthoDB" id="143710at2"/>
<evidence type="ECO:0000313" key="6">
    <source>
        <dbReference type="EMBL" id="ADB32445.1"/>
    </source>
</evidence>
<feature type="region of interest" description="Disordered" evidence="1">
    <location>
        <begin position="629"/>
        <end position="667"/>
    </location>
</feature>
<dbReference type="Pfam" id="PF20990">
    <property type="entry name" value="DUF2207_C"/>
    <property type="match status" value="1"/>
</dbReference>
<keyword evidence="3" id="KW-0732">Signal</keyword>
<keyword evidence="2" id="KW-0472">Membrane</keyword>
<gene>
    <name evidence="6" type="ordered locus">Kfla_3385</name>
</gene>
<evidence type="ECO:0000259" key="4">
    <source>
        <dbReference type="Pfam" id="PF09972"/>
    </source>
</evidence>
<dbReference type="HOGENOM" id="CLU_015045_0_0_11"/>
<dbReference type="InterPro" id="IPR018702">
    <property type="entry name" value="DUF2207"/>
</dbReference>
<dbReference type="RefSeq" id="WP_012921001.1">
    <property type="nucleotide sequence ID" value="NC_013729.1"/>
</dbReference>
<feature type="transmembrane region" description="Helical" evidence="2">
    <location>
        <begin position="475"/>
        <end position="501"/>
    </location>
</feature>
<keyword evidence="7" id="KW-1185">Reference proteome</keyword>
<feature type="compositionally biased region" description="Gly residues" evidence="1">
    <location>
        <begin position="639"/>
        <end position="667"/>
    </location>
</feature>
<organism evidence="6 7">
    <name type="scientific">Kribbella flavida (strain DSM 17836 / JCM 10339 / NBRC 14399)</name>
    <dbReference type="NCBI Taxonomy" id="479435"/>
    <lineage>
        <taxon>Bacteria</taxon>
        <taxon>Bacillati</taxon>
        <taxon>Actinomycetota</taxon>
        <taxon>Actinomycetes</taxon>
        <taxon>Propionibacteriales</taxon>
        <taxon>Kribbellaceae</taxon>
        <taxon>Kribbella</taxon>
    </lineage>
</organism>
<evidence type="ECO:0008006" key="8">
    <source>
        <dbReference type="Google" id="ProtNLM"/>
    </source>
</evidence>
<evidence type="ECO:0000256" key="1">
    <source>
        <dbReference type="SAM" id="MobiDB-lite"/>
    </source>
</evidence>
<evidence type="ECO:0000256" key="2">
    <source>
        <dbReference type="SAM" id="Phobius"/>
    </source>
</evidence>
<accession>D2PKX8</accession>
<feature type="domain" description="Predicted membrane protein YciQ-like C-terminal" evidence="5">
    <location>
        <begin position="357"/>
        <end position="589"/>
    </location>
</feature>
<dbReference type="eggNOG" id="COG4907">
    <property type="taxonomic scope" value="Bacteria"/>
</dbReference>
<feature type="transmembrane region" description="Helical" evidence="2">
    <location>
        <begin position="507"/>
        <end position="530"/>
    </location>
</feature>
<reference evidence="7" key="1">
    <citation type="submission" date="2009-09" db="EMBL/GenBank/DDBJ databases">
        <title>The complete genome of Kribbella flavida DSM 17836.</title>
        <authorList>
            <consortium name="US DOE Joint Genome Institute (JGI-PGF)"/>
            <person name="Lucas S."/>
            <person name="Copeland A."/>
            <person name="Lapidus A."/>
            <person name="Glavina del Rio T."/>
            <person name="Dalin E."/>
            <person name="Tice H."/>
            <person name="Bruce D."/>
            <person name="Goodwin L."/>
            <person name="Pitluck S."/>
            <person name="Kyrpides N."/>
            <person name="Mavromatis K."/>
            <person name="Ivanova N."/>
            <person name="Saunders E."/>
            <person name="Brettin T."/>
            <person name="Detter J.C."/>
            <person name="Han C."/>
            <person name="Larimer F."/>
            <person name="Land M."/>
            <person name="Hauser L."/>
            <person name="Markowitz V."/>
            <person name="Cheng J.-F."/>
            <person name="Hugenholtz P."/>
            <person name="Woyke T."/>
            <person name="Wu D."/>
            <person name="Pukall R."/>
            <person name="Klenk H.-P."/>
            <person name="Eisen J.A."/>
        </authorList>
    </citation>
    <scope>NUCLEOTIDE SEQUENCE [LARGE SCALE GENOMIC DNA]</scope>
    <source>
        <strain evidence="7">DSM 17836 / JCM 10339 / NBRC 14399</strain>
    </source>
</reference>
<feature type="domain" description="DUF2207" evidence="4">
    <location>
        <begin position="73"/>
        <end position="265"/>
    </location>
</feature>
<sequence length="667" mass="69149">MRRGLFTAVAAMFAGLVLTGWAAPATAGTTAATGHTTAPAGSAGNAGSAGSAGGAAPAGSAVPAASAAPGDVVTRMQLDYTVRPDGVVHVKETIDYQFGSSGRHGIYRFLVTREPYRDDESKDQKYEVSDISVTSPSGASDEFTQTVRKSNNQRDETLQIQIGSANRTVPGGRATYVIEYDVRGALRHFPDQSQLYWDATGHSWEATLRRVDVSVTVPEGVQQVECFAGRPGTRTTCERKSVIGDRGVFAASDLVKGEGLTIVAGIRPGVVANDTPIVVDPPNWLQRNGVTVPGLVGSVLVTLAGLAAAVLYGKYGNRDLRYDGMPPGTVPPAGARVAEVKDTLTEDQIPVAFSPPPIPVGEGGLLIDAKANTTETAATLIDLAVRGAVRIDNTGPEQMAVLLNAYLAVAPHEQVLLQSLYPSLQPGSAITLARRPTGDTSMRKAHDAMIAALRQQILARQWYQRMPRAAASSPLTGVFSCACLAMIAIWVFGAGLAATVIGAATGGLGRAVVVGIPVVAVVVALGTLIVKRGRGRRTALGRAVTDQLIGFRTYLATAEADQLRFEEGEDIFSKYLPWAIAFGLADRWQQVCAQLVAAGRIPPDPYWYSGPSYYTSGFAAGSISQTVAHTFDPPPAPAGSGGGGGSSSGFSGGSSGGGGGGGGGGSW</sequence>
<dbReference type="STRING" id="479435.Kfla_3385"/>
<protein>
    <recommendedName>
        <fullName evidence="8">DUF2207 domain-containing protein</fullName>
    </recommendedName>
</protein>
<evidence type="ECO:0000259" key="5">
    <source>
        <dbReference type="Pfam" id="PF20990"/>
    </source>
</evidence>
<feature type="chain" id="PRO_5039328179" description="DUF2207 domain-containing protein" evidence="3">
    <location>
        <begin position="23"/>
        <end position="667"/>
    </location>
</feature>